<gene>
    <name evidence="2" type="ORF">G6F64_013413</name>
</gene>
<sequence>MTTYHKSPIEKLKENVESLKKKDIASQLLIKQQEIEIRELKSKLSENIVNSLEIKQTVDINYQEKIRELESKLIEQNIEYNKRLVLLQNALKEKEKVIFEKQKLYKSLKEKHKQHLLQLNAIHQDRINLLSAQHKRELNQKRTSREPVNDDSVNEIIEKALIEFEQEQHDIKPDEIRQTVNISRGLIHNRLQTNQQWYAKEYMPVDALSWPFPQTSSNTRSRLGV</sequence>
<dbReference type="EMBL" id="JAANQT010005434">
    <property type="protein sequence ID" value="KAG1294623.1"/>
    <property type="molecule type" value="Genomic_DNA"/>
</dbReference>
<reference evidence="2" key="1">
    <citation type="journal article" date="2020" name="Microb. Genom.">
        <title>Genetic diversity of clinical and environmental Mucorales isolates obtained from an investigation of mucormycosis cases among solid organ transplant recipients.</title>
        <authorList>
            <person name="Nguyen M.H."/>
            <person name="Kaul D."/>
            <person name="Muto C."/>
            <person name="Cheng S.J."/>
            <person name="Richter R.A."/>
            <person name="Bruno V.M."/>
            <person name="Liu G."/>
            <person name="Beyhan S."/>
            <person name="Sundermann A.J."/>
            <person name="Mounaud S."/>
            <person name="Pasculle A.W."/>
            <person name="Nierman W.C."/>
            <person name="Driscoll E."/>
            <person name="Cumbie R."/>
            <person name="Clancy C.J."/>
            <person name="Dupont C.L."/>
        </authorList>
    </citation>
    <scope>NUCLEOTIDE SEQUENCE</scope>
    <source>
        <strain evidence="2">GL11</strain>
    </source>
</reference>
<dbReference type="Proteomes" id="UP000716291">
    <property type="component" value="Unassembled WGS sequence"/>
</dbReference>
<feature type="coiled-coil region" evidence="1">
    <location>
        <begin position="77"/>
        <end position="111"/>
    </location>
</feature>
<keyword evidence="3" id="KW-1185">Reference proteome</keyword>
<evidence type="ECO:0000313" key="2">
    <source>
        <dbReference type="EMBL" id="KAG1294623.1"/>
    </source>
</evidence>
<accession>A0A9P7BKT0</accession>
<keyword evidence="1" id="KW-0175">Coiled coil</keyword>
<organism evidence="2 3">
    <name type="scientific">Rhizopus oryzae</name>
    <name type="common">Mucormycosis agent</name>
    <name type="synonym">Rhizopus arrhizus var. delemar</name>
    <dbReference type="NCBI Taxonomy" id="64495"/>
    <lineage>
        <taxon>Eukaryota</taxon>
        <taxon>Fungi</taxon>
        <taxon>Fungi incertae sedis</taxon>
        <taxon>Mucoromycota</taxon>
        <taxon>Mucoromycotina</taxon>
        <taxon>Mucoromycetes</taxon>
        <taxon>Mucorales</taxon>
        <taxon>Mucorineae</taxon>
        <taxon>Rhizopodaceae</taxon>
        <taxon>Rhizopus</taxon>
    </lineage>
</organism>
<proteinExistence type="predicted"/>
<protein>
    <submittedName>
        <fullName evidence="2">Uncharacterized protein</fullName>
    </submittedName>
</protein>
<comment type="caution">
    <text evidence="2">The sequence shown here is derived from an EMBL/GenBank/DDBJ whole genome shotgun (WGS) entry which is preliminary data.</text>
</comment>
<dbReference type="OrthoDB" id="2259405at2759"/>
<dbReference type="AlphaFoldDB" id="A0A9P7BKT0"/>
<evidence type="ECO:0000313" key="3">
    <source>
        <dbReference type="Proteomes" id="UP000716291"/>
    </source>
</evidence>
<evidence type="ECO:0000256" key="1">
    <source>
        <dbReference type="SAM" id="Coils"/>
    </source>
</evidence>
<name>A0A9P7BKT0_RHIOR</name>